<gene>
    <name evidence="1" type="ORF">Metal_0287</name>
</gene>
<name>H8GLV4_METAL</name>
<keyword evidence="2" id="KW-1185">Reference proteome</keyword>
<reference evidence="1 2" key="1">
    <citation type="journal article" date="2013" name="Genome Announc.">
        <title>Genome Sequence of the Obligate Gammaproteobacterial Methanotroph Methylomicrobium album Strain BG8.</title>
        <authorList>
            <person name="Kits K.D."/>
            <person name="Kalyuzhnaya M.G."/>
            <person name="Klotz M.G."/>
            <person name="Jetten M.S."/>
            <person name="Op den Camp H.J."/>
            <person name="Vuilleumier S."/>
            <person name="Bringel F."/>
            <person name="Dispirito A.A."/>
            <person name="Murrell J.C."/>
            <person name="Bruce D."/>
            <person name="Cheng J.F."/>
            <person name="Copeland A."/>
            <person name="Goodwin L."/>
            <person name="Hauser L."/>
            <person name="Lajus A."/>
            <person name="Land M.L."/>
            <person name="Lapidus A."/>
            <person name="Lucas S."/>
            <person name="Medigue C."/>
            <person name="Pitluck S."/>
            <person name="Woyke T."/>
            <person name="Zeytun A."/>
            <person name="Stein L.Y."/>
        </authorList>
    </citation>
    <scope>NUCLEOTIDE SEQUENCE [LARGE SCALE GENOMIC DNA]</scope>
    <source>
        <strain evidence="1 2">BG8</strain>
    </source>
</reference>
<dbReference type="AlphaFoldDB" id="H8GLV4"/>
<accession>H8GLV4</accession>
<organism evidence="1 2">
    <name type="scientific">Methylomicrobium album BG8</name>
    <dbReference type="NCBI Taxonomy" id="686340"/>
    <lineage>
        <taxon>Bacteria</taxon>
        <taxon>Pseudomonadati</taxon>
        <taxon>Pseudomonadota</taxon>
        <taxon>Gammaproteobacteria</taxon>
        <taxon>Methylococcales</taxon>
        <taxon>Methylococcaceae</taxon>
        <taxon>Methylomicrobium</taxon>
    </lineage>
</organism>
<sequence length="45" mass="5219">MNPITAQQLQNHVEKLASEDKSDRLDYLSFARLTNEVFLILKAEQ</sequence>
<evidence type="ECO:0000313" key="1">
    <source>
        <dbReference type="EMBL" id="EIC28150.1"/>
    </source>
</evidence>
<protein>
    <submittedName>
        <fullName evidence="1">Uncharacterized protein</fullName>
    </submittedName>
</protein>
<dbReference type="Proteomes" id="UP000005090">
    <property type="component" value="Chromosome"/>
</dbReference>
<dbReference type="RefSeq" id="WP_005368897.1">
    <property type="nucleotide sequence ID" value="NZ_CM001475.1"/>
</dbReference>
<dbReference type="EMBL" id="CM001475">
    <property type="protein sequence ID" value="EIC28150.1"/>
    <property type="molecule type" value="Genomic_DNA"/>
</dbReference>
<dbReference type="STRING" id="686340.Metal_0287"/>
<dbReference type="HOGENOM" id="CLU_3201879_0_0_6"/>
<proteinExistence type="predicted"/>
<evidence type="ECO:0000313" key="2">
    <source>
        <dbReference type="Proteomes" id="UP000005090"/>
    </source>
</evidence>